<dbReference type="RefSeq" id="WP_045585750.1">
    <property type="nucleotide sequence ID" value="NZ_CP012405.1"/>
</dbReference>
<dbReference type="EMBL" id="CP012405">
    <property type="protein sequence ID" value="ALG74522.1"/>
    <property type="molecule type" value="Genomic_DNA"/>
</dbReference>
<evidence type="ECO:0000259" key="1">
    <source>
        <dbReference type="Pfam" id="PF13400"/>
    </source>
</evidence>
<dbReference type="Proteomes" id="UP000069935">
    <property type="component" value="Chromosome 5"/>
</dbReference>
<reference evidence="3" key="1">
    <citation type="submission" date="2015-08" db="EMBL/GenBank/DDBJ databases">
        <title>Complete Genome Sequence of Azospirillum thiophilum BV-S.</title>
        <authorList>
            <person name="Fomenkov A."/>
            <person name="Vincze T."/>
            <person name="Grabovich M."/>
            <person name="Dubinina G."/>
            <person name="Orlova M."/>
            <person name="Belousova E."/>
            <person name="Roberts R.J."/>
        </authorList>
    </citation>
    <scope>NUCLEOTIDE SEQUENCE [LARGE SCALE GENOMIC DNA]</scope>
    <source>
        <strain evidence="3">BV-S</strain>
    </source>
</reference>
<feature type="domain" description="Putative Flp pilus-assembly TadG-like N-terminal" evidence="1">
    <location>
        <begin position="15"/>
        <end position="60"/>
    </location>
</feature>
<dbReference type="Gene3D" id="3.40.50.410">
    <property type="entry name" value="von Willebrand factor, type A domain"/>
    <property type="match status" value="1"/>
</dbReference>
<proteinExistence type="predicted"/>
<accession>A0AAC8W3T9</accession>
<evidence type="ECO:0000313" key="3">
    <source>
        <dbReference type="Proteomes" id="UP000069935"/>
    </source>
</evidence>
<dbReference type="AlphaFoldDB" id="A0AAC8W3T9"/>
<evidence type="ECO:0000313" key="2">
    <source>
        <dbReference type="EMBL" id="ALG74522.1"/>
    </source>
</evidence>
<dbReference type="InterPro" id="IPR036465">
    <property type="entry name" value="vWFA_dom_sf"/>
</dbReference>
<protein>
    <recommendedName>
        <fullName evidence="1">Putative Flp pilus-assembly TadG-like N-terminal domain-containing protein</fullName>
    </recommendedName>
</protein>
<gene>
    <name evidence="2" type="ORF">AL072_26215</name>
</gene>
<dbReference type="InterPro" id="IPR028087">
    <property type="entry name" value="Tad_N"/>
</dbReference>
<sequence>MTRRPRSLLSLGRAGNAALLFAAAAVPLIGMVGIAVDYSRAFLLRSRLATAIDAGALAGGKILTSTAAARQDVAMYVTANVPSGYLGATIAAPTVDIDPTNQRIAVSISATLPTTFLRILKVDSLQVTASNEVQRANAGLELALVLDVTGSMASNDRIVQLRASATDLVNILFGPATKPPGNLWVSIAPYAAEINIGPSHTDWLAPGSYTASKWASQGWRGCVLARIQPEDQTDTPPGTKPFKPFWYPNDQYTSNNDNPWTSTNITDNGAYKQTNDMAGPNLGCPPPIMPLSNDRRALLNKIAAFKPVNRGGTLANQGLQAGWFTLSPRWRGLWGIAPTLPLDYHTPDMTKAVVLVTDGNNEWFSYKPQGDYTGYQRIGDGLLGTTSLSQATTAINNRMLVLCTNMKAAGIVLYTITLGASANSATRTLYQQCASPGPNHYFDSPSTADLQSIFMQIAGQLSNLRIIR</sequence>
<keyword evidence="3" id="KW-1185">Reference proteome</keyword>
<dbReference type="Pfam" id="PF13400">
    <property type="entry name" value="Tad"/>
    <property type="match status" value="1"/>
</dbReference>
<dbReference type="SUPFAM" id="SSF53300">
    <property type="entry name" value="vWA-like"/>
    <property type="match status" value="1"/>
</dbReference>
<reference evidence="2 3" key="2">
    <citation type="journal article" date="2016" name="Genome Announc.">
        <title>Complete Genome Sequence of a Strain of Azospirillum thiophilum Isolated from a Sulfide Spring.</title>
        <authorList>
            <person name="Fomenkov A."/>
            <person name="Vincze T."/>
            <person name="Grabovich M."/>
            <person name="Anton B.P."/>
            <person name="Dubinina G."/>
            <person name="Orlova M."/>
            <person name="Belousova E."/>
            <person name="Roberts R.J."/>
        </authorList>
    </citation>
    <scope>NUCLEOTIDE SEQUENCE [LARGE SCALE GENOMIC DNA]</scope>
    <source>
        <strain evidence="2 3">BV-S</strain>
    </source>
</reference>
<dbReference type="KEGG" id="ati:AL072_26215"/>
<name>A0AAC8W3T9_9PROT</name>
<organism evidence="2 3">
    <name type="scientific">Azospirillum thiophilum</name>
    <dbReference type="NCBI Taxonomy" id="528244"/>
    <lineage>
        <taxon>Bacteria</taxon>
        <taxon>Pseudomonadati</taxon>
        <taxon>Pseudomonadota</taxon>
        <taxon>Alphaproteobacteria</taxon>
        <taxon>Rhodospirillales</taxon>
        <taxon>Azospirillaceae</taxon>
        <taxon>Azospirillum</taxon>
    </lineage>
</organism>